<feature type="domain" description="RCK C-terminal" evidence="8">
    <location>
        <begin position="140"/>
        <end position="223"/>
    </location>
</feature>
<evidence type="ECO:0000256" key="5">
    <source>
        <dbReference type="ARBA" id="ARBA00023027"/>
    </source>
</evidence>
<dbReference type="PRINTS" id="PR00335">
    <property type="entry name" value="KUPTAKETRKA"/>
</dbReference>
<evidence type="ECO:0000259" key="8">
    <source>
        <dbReference type="PROSITE" id="PS51202"/>
    </source>
</evidence>
<evidence type="ECO:0000256" key="1">
    <source>
        <dbReference type="ARBA" id="ARBA00017378"/>
    </source>
</evidence>
<dbReference type="Gene3D" id="3.40.50.720">
    <property type="entry name" value="NAD(P)-binding Rossmann-like Domain"/>
    <property type="match status" value="2"/>
</dbReference>
<dbReference type="InterPro" id="IPR036721">
    <property type="entry name" value="RCK_C_sf"/>
</dbReference>
<accession>A0A2N0UJ45</accession>
<keyword evidence="10" id="KW-1185">Reference proteome</keyword>
<name>A0A2N0UJ45_9FIRM</name>
<dbReference type="SUPFAM" id="SSF51735">
    <property type="entry name" value="NAD(P)-binding Rossmann-fold domains"/>
    <property type="match status" value="2"/>
</dbReference>
<feature type="domain" description="RCK N-terminal" evidence="7">
    <location>
        <begin position="1"/>
        <end position="120"/>
    </location>
</feature>
<evidence type="ECO:0000256" key="6">
    <source>
        <dbReference type="ARBA" id="ARBA00023065"/>
    </source>
</evidence>
<dbReference type="Proteomes" id="UP000233425">
    <property type="component" value="Unassembled WGS sequence"/>
</dbReference>
<dbReference type="PROSITE" id="PS51201">
    <property type="entry name" value="RCK_N"/>
    <property type="match status" value="2"/>
</dbReference>
<dbReference type="RefSeq" id="WP_101029788.1">
    <property type="nucleotide sequence ID" value="NZ_CABMMZ010000073.1"/>
</dbReference>
<evidence type="ECO:0000256" key="3">
    <source>
        <dbReference type="ARBA" id="ARBA00022538"/>
    </source>
</evidence>
<keyword evidence="3" id="KW-0633">Potassium transport</keyword>
<dbReference type="InterPro" id="IPR006037">
    <property type="entry name" value="RCK_C"/>
</dbReference>
<keyword evidence="5" id="KW-0520">NAD</keyword>
<dbReference type="Pfam" id="PF02254">
    <property type="entry name" value="TrkA_N"/>
    <property type="match status" value="2"/>
</dbReference>
<dbReference type="NCBIfam" id="NF007039">
    <property type="entry name" value="PRK09496.3-2"/>
    <property type="match status" value="1"/>
</dbReference>
<feature type="domain" description="RCK C-terminal" evidence="8">
    <location>
        <begin position="370"/>
        <end position="451"/>
    </location>
</feature>
<sequence>MRIIIVGCGKVGSSIASELNLEGHEISVVDIDHGAVDKLANSLDVLGIEGNGATYDVLVEAGAEYADLLIAATARDEINLYSCLMAKAAGVTHTIARVRNPEYTNDLYRIKEHLGLSMAINPEQTAANEISRLLRFSGALEIDSFSKGVVELIKVTVPQNSSIVGTALSKVDNLRGKVRICTVERGDEMFIPNGDFVINGGDRISVVAKPEIAAKFFKRISIAIGRSKDVILLGGGKVSFYLAKTLIKSGANVKIIEKNPERCNFLSEAIPGAVIIQGDCMDQSLLLSEGVEHADGIAALMDYDEENIIITMYLKGITKAKLITKVNNASFDPLLHDQNFECIIHPKSLTGEYIARYIRAMQNTGDSNVESLYRLNDDKVEALEFKVNAESRVTNVPIMSLNLKANLQIICINRGGKIILPQGTDVIKPEDTVIVLTMQKGLSKLEDIVKR</sequence>
<dbReference type="SUPFAM" id="SSF116726">
    <property type="entry name" value="TrkA C-terminal domain-like"/>
    <property type="match status" value="2"/>
</dbReference>
<keyword evidence="2" id="KW-0813">Transport</keyword>
<dbReference type="InterPro" id="IPR036291">
    <property type="entry name" value="NAD(P)-bd_dom_sf"/>
</dbReference>
<dbReference type="GO" id="GO:0005886">
    <property type="term" value="C:plasma membrane"/>
    <property type="evidence" value="ECO:0007669"/>
    <property type="project" value="InterPro"/>
</dbReference>
<evidence type="ECO:0000256" key="2">
    <source>
        <dbReference type="ARBA" id="ARBA00022448"/>
    </source>
</evidence>
<dbReference type="GO" id="GO:0015079">
    <property type="term" value="F:potassium ion transmembrane transporter activity"/>
    <property type="evidence" value="ECO:0007669"/>
    <property type="project" value="InterPro"/>
</dbReference>
<reference evidence="9" key="1">
    <citation type="journal article" date="2018" name="Environ. Microbiol.">
        <title>Sporulation capability and amylosome conservation among diverse human colonic and rumen isolates of the keystone starch-degrader Ruminococcus bromii.</title>
        <authorList>
            <person name="Mukhopadhya I."/>
            <person name="Morais S."/>
            <person name="Laverde-Gomez J."/>
            <person name="Sheridan P.O."/>
            <person name="Walker A.W."/>
            <person name="Kelly W."/>
            <person name="Klieve A.V."/>
            <person name="Ouwerkerk D."/>
            <person name="Duncan S.H."/>
            <person name="Louis P."/>
            <person name="Koropatkin N."/>
            <person name="Cockburn D."/>
            <person name="Kibler R."/>
            <person name="Cooper P.J."/>
            <person name="Sandoval C."/>
            <person name="Crost E."/>
            <person name="Juge N."/>
            <person name="Bayer E.A."/>
            <person name="Flint H.J."/>
        </authorList>
    </citation>
    <scope>NUCLEOTIDE SEQUENCE [LARGE SCALE GENOMIC DNA]</scope>
    <source>
        <strain evidence="9">ATCC 27255</strain>
    </source>
</reference>
<dbReference type="InterPro" id="IPR003148">
    <property type="entry name" value="RCK_N"/>
</dbReference>
<dbReference type="EMBL" id="NNSR01000073">
    <property type="protein sequence ID" value="PKD27014.1"/>
    <property type="molecule type" value="Genomic_DNA"/>
</dbReference>
<keyword evidence="6" id="KW-0406">Ion transport</keyword>
<evidence type="ECO:0000259" key="7">
    <source>
        <dbReference type="PROSITE" id="PS51201"/>
    </source>
</evidence>
<keyword evidence="4" id="KW-0630">Potassium</keyword>
<dbReference type="PANTHER" id="PTHR43833:SF5">
    <property type="entry name" value="TRK SYSTEM POTASSIUM UPTAKE PROTEIN TRKA"/>
    <property type="match status" value="1"/>
</dbReference>
<protein>
    <recommendedName>
        <fullName evidence="1">Trk system potassium uptake protein TrkA</fullName>
    </recommendedName>
</protein>
<dbReference type="NCBIfam" id="NF007033">
    <property type="entry name" value="PRK09496.1-5"/>
    <property type="match status" value="1"/>
</dbReference>
<proteinExistence type="predicted"/>
<dbReference type="PANTHER" id="PTHR43833">
    <property type="entry name" value="POTASSIUM CHANNEL PROTEIN 2-RELATED-RELATED"/>
    <property type="match status" value="1"/>
</dbReference>
<evidence type="ECO:0000313" key="9">
    <source>
        <dbReference type="EMBL" id="PKD27014.1"/>
    </source>
</evidence>
<dbReference type="Pfam" id="PF02080">
    <property type="entry name" value="TrkA_C"/>
    <property type="match status" value="2"/>
</dbReference>
<feature type="domain" description="RCK N-terminal" evidence="7">
    <location>
        <begin position="227"/>
        <end position="344"/>
    </location>
</feature>
<comment type="caution">
    <text evidence="9">The sequence shown here is derived from an EMBL/GenBank/DDBJ whole genome shotgun (WGS) entry which is preliminary data.</text>
</comment>
<dbReference type="AlphaFoldDB" id="A0A2N0UJ45"/>
<evidence type="ECO:0000313" key="10">
    <source>
        <dbReference type="Proteomes" id="UP000233425"/>
    </source>
</evidence>
<dbReference type="InterPro" id="IPR050721">
    <property type="entry name" value="Trk_Ktr_HKT_K-transport"/>
</dbReference>
<dbReference type="InterPro" id="IPR006036">
    <property type="entry name" value="K_uptake_TrkA"/>
</dbReference>
<dbReference type="Gene3D" id="3.30.70.1450">
    <property type="entry name" value="Regulator of K+ conductance, C-terminal domain"/>
    <property type="match status" value="2"/>
</dbReference>
<gene>
    <name evidence="9" type="primary">trkA</name>
    <name evidence="9" type="ORF">RBATCC27255_01881</name>
</gene>
<organism evidence="9 10">
    <name type="scientific">Ruminococcus bromii</name>
    <dbReference type="NCBI Taxonomy" id="40518"/>
    <lineage>
        <taxon>Bacteria</taxon>
        <taxon>Bacillati</taxon>
        <taxon>Bacillota</taxon>
        <taxon>Clostridia</taxon>
        <taxon>Eubacteriales</taxon>
        <taxon>Oscillospiraceae</taxon>
        <taxon>Ruminococcus</taxon>
    </lineage>
</organism>
<evidence type="ECO:0000256" key="4">
    <source>
        <dbReference type="ARBA" id="ARBA00022958"/>
    </source>
</evidence>
<dbReference type="NCBIfam" id="NF007031">
    <property type="entry name" value="PRK09496.1-2"/>
    <property type="match status" value="1"/>
</dbReference>
<dbReference type="PROSITE" id="PS51202">
    <property type="entry name" value="RCK_C"/>
    <property type="match status" value="2"/>
</dbReference>